<gene>
    <name evidence="3" type="ORF">BJ997_003363</name>
</gene>
<dbReference type="GO" id="GO:0008168">
    <property type="term" value="F:methyltransferase activity"/>
    <property type="evidence" value="ECO:0007669"/>
    <property type="project" value="UniProtKB-KW"/>
</dbReference>
<sequence length="199" mass="21833">MDMSNLDWTGYFDAQAGRRVRSVLTDTLARRGMPEPGIAIDLGCGEGTETRYLLHNGWRVLAYDADPAAGARVRAGLDADELGRFTFTASRFEDLGVLPPADLVLSSFALPFCHPEAFPALWASIRSALAPGAWFAGEMFGPHDEWADNATMNFHDRANVESLLTGLEVASLVEEDRPGQSFSGPKRWHVFHISARRPA</sequence>
<feature type="domain" description="Methyltransferase" evidence="2">
    <location>
        <begin position="40"/>
        <end position="132"/>
    </location>
</feature>
<reference evidence="3 4" key="1">
    <citation type="submission" date="2020-08" db="EMBL/GenBank/DDBJ databases">
        <title>Sequencing the genomes of 1000 actinobacteria strains.</title>
        <authorList>
            <person name="Klenk H.-P."/>
        </authorList>
    </citation>
    <scope>NUCLEOTIDE SEQUENCE [LARGE SCALE GENOMIC DNA]</scope>
    <source>
        <strain evidence="3 4">DSM 21065</strain>
    </source>
</reference>
<evidence type="ECO:0000256" key="1">
    <source>
        <dbReference type="ARBA" id="ARBA00022679"/>
    </source>
</evidence>
<name>A0A7W8ZZG9_9MICO</name>
<comment type="caution">
    <text evidence="3">The sequence shown here is derived from an EMBL/GenBank/DDBJ whole genome shotgun (WGS) entry which is preliminary data.</text>
</comment>
<dbReference type="GO" id="GO:0032259">
    <property type="term" value="P:methylation"/>
    <property type="evidence" value="ECO:0007669"/>
    <property type="project" value="UniProtKB-KW"/>
</dbReference>
<dbReference type="AlphaFoldDB" id="A0A7W8ZZG9"/>
<organism evidence="3 4">
    <name type="scientific">Cryobacterium roopkundense</name>
    <dbReference type="NCBI Taxonomy" id="1001240"/>
    <lineage>
        <taxon>Bacteria</taxon>
        <taxon>Bacillati</taxon>
        <taxon>Actinomycetota</taxon>
        <taxon>Actinomycetes</taxon>
        <taxon>Micrococcales</taxon>
        <taxon>Microbacteriaceae</taxon>
        <taxon>Cryobacterium</taxon>
    </lineage>
</organism>
<dbReference type="EMBL" id="JACHBQ010000001">
    <property type="protein sequence ID" value="MBB5642815.1"/>
    <property type="molecule type" value="Genomic_DNA"/>
</dbReference>
<keyword evidence="3" id="KW-0489">Methyltransferase</keyword>
<dbReference type="InterPro" id="IPR041698">
    <property type="entry name" value="Methyltransf_25"/>
</dbReference>
<protein>
    <submittedName>
        <fullName evidence="3">Trans-aconitate methyltransferase</fullName>
    </submittedName>
</protein>
<dbReference type="PANTHER" id="PTHR43861">
    <property type="entry name" value="TRANS-ACONITATE 2-METHYLTRANSFERASE-RELATED"/>
    <property type="match status" value="1"/>
</dbReference>
<keyword evidence="1 3" id="KW-0808">Transferase</keyword>
<evidence type="ECO:0000259" key="2">
    <source>
        <dbReference type="Pfam" id="PF13649"/>
    </source>
</evidence>
<dbReference type="RefSeq" id="WP_236629057.1">
    <property type="nucleotide sequence ID" value="NZ_JACHBQ010000001.1"/>
</dbReference>
<evidence type="ECO:0000313" key="3">
    <source>
        <dbReference type="EMBL" id="MBB5642815.1"/>
    </source>
</evidence>
<accession>A0A7W8ZZG9</accession>
<dbReference type="CDD" id="cd02440">
    <property type="entry name" value="AdoMet_MTases"/>
    <property type="match status" value="1"/>
</dbReference>
<dbReference type="InterPro" id="IPR029063">
    <property type="entry name" value="SAM-dependent_MTases_sf"/>
</dbReference>
<dbReference type="Pfam" id="PF13649">
    <property type="entry name" value="Methyltransf_25"/>
    <property type="match status" value="1"/>
</dbReference>
<dbReference type="Proteomes" id="UP000561726">
    <property type="component" value="Unassembled WGS sequence"/>
</dbReference>
<dbReference type="SUPFAM" id="SSF53335">
    <property type="entry name" value="S-adenosyl-L-methionine-dependent methyltransferases"/>
    <property type="match status" value="1"/>
</dbReference>
<evidence type="ECO:0000313" key="4">
    <source>
        <dbReference type="Proteomes" id="UP000561726"/>
    </source>
</evidence>
<dbReference type="Gene3D" id="3.40.50.150">
    <property type="entry name" value="Vaccinia Virus protein VP39"/>
    <property type="match status" value="1"/>
</dbReference>
<proteinExistence type="predicted"/>